<dbReference type="GO" id="GO:0047184">
    <property type="term" value="F:1-acylglycerophosphocholine O-acyltransferase activity"/>
    <property type="evidence" value="ECO:0007669"/>
    <property type="project" value="UniProtKB-EC"/>
</dbReference>
<protein>
    <recommendedName>
        <fullName evidence="14">Peroxiredoxin-6</fullName>
        <ecNumber evidence="12">1.11.1.27</ecNumber>
        <ecNumber evidence="13">2.3.1.23</ecNumber>
        <ecNumber evidence="2">3.1.1.4</ecNumber>
    </recommendedName>
    <alternativeName>
        <fullName evidence="17">1-Cys peroxiredoxin</fullName>
    </alternativeName>
    <alternativeName>
        <fullName evidence="16">Acidic calcium-independent phospholipase A2</fullName>
    </alternativeName>
    <alternativeName>
        <fullName evidence="15">Glutathione-dependent peroxiredoxin</fullName>
    </alternativeName>
    <alternativeName>
        <fullName evidence="19">Lysophosphatidylcholine acyltransferase 5</fullName>
    </alternativeName>
    <alternativeName>
        <fullName evidence="18">Non-selenium glutathione peroxidase</fullName>
    </alternativeName>
</protein>
<evidence type="ECO:0000256" key="17">
    <source>
        <dbReference type="ARBA" id="ARBA00031264"/>
    </source>
</evidence>
<evidence type="ECO:0000256" key="2">
    <source>
        <dbReference type="ARBA" id="ARBA00013278"/>
    </source>
</evidence>
<keyword evidence="6" id="KW-0511">Multifunctional enzyme</keyword>
<dbReference type="FunFam" id="3.30.1020.10:FF:000001">
    <property type="entry name" value="1-Cys peroxiredoxin"/>
    <property type="match status" value="1"/>
</dbReference>
<comment type="catalytic activity">
    <reaction evidence="10">
        <text>a 1-acyl-sn-glycero-3-phosphocholine + an acyl-CoA = a 1,2-diacyl-sn-glycero-3-phosphocholine + CoA</text>
        <dbReference type="Rhea" id="RHEA:12937"/>
        <dbReference type="ChEBI" id="CHEBI:57287"/>
        <dbReference type="ChEBI" id="CHEBI:57643"/>
        <dbReference type="ChEBI" id="CHEBI:58168"/>
        <dbReference type="ChEBI" id="CHEBI:58342"/>
        <dbReference type="EC" id="2.3.1.23"/>
    </reaction>
</comment>
<feature type="domain" description="Thioredoxin" evidence="21">
    <location>
        <begin position="4"/>
        <end position="168"/>
    </location>
</feature>
<dbReference type="EC" id="1.11.1.27" evidence="12"/>
<comment type="similarity">
    <text evidence="11">Belongs to the peroxiredoxin family. Prx6 subfamily.</text>
</comment>
<dbReference type="PROSITE" id="PS51352">
    <property type="entry name" value="THIOREDOXIN_2"/>
    <property type="match status" value="2"/>
</dbReference>
<accession>A0AAD1SYA1</accession>
<feature type="domain" description="Thioredoxin" evidence="21">
    <location>
        <begin position="198"/>
        <end position="378"/>
    </location>
</feature>
<keyword evidence="5" id="KW-0560">Oxidoreductase</keyword>
<dbReference type="InterPro" id="IPR036249">
    <property type="entry name" value="Thioredoxin-like_sf"/>
</dbReference>
<comment type="catalytic activity">
    <reaction evidence="9">
        <text>a hydroperoxide + 2 glutathione = an alcohol + glutathione disulfide + H2O</text>
        <dbReference type="Rhea" id="RHEA:62632"/>
        <dbReference type="ChEBI" id="CHEBI:15377"/>
        <dbReference type="ChEBI" id="CHEBI:30879"/>
        <dbReference type="ChEBI" id="CHEBI:35924"/>
        <dbReference type="ChEBI" id="CHEBI:57925"/>
        <dbReference type="ChEBI" id="CHEBI:58297"/>
        <dbReference type="EC" id="1.11.1.27"/>
    </reaction>
</comment>
<evidence type="ECO:0000256" key="11">
    <source>
        <dbReference type="ARBA" id="ARBA00025719"/>
    </source>
</evidence>
<organism evidence="22 23">
    <name type="scientific">Pelobates cultripes</name>
    <name type="common">Western spadefoot toad</name>
    <dbReference type="NCBI Taxonomy" id="61616"/>
    <lineage>
        <taxon>Eukaryota</taxon>
        <taxon>Metazoa</taxon>
        <taxon>Chordata</taxon>
        <taxon>Craniata</taxon>
        <taxon>Vertebrata</taxon>
        <taxon>Euteleostomi</taxon>
        <taxon>Amphibia</taxon>
        <taxon>Batrachia</taxon>
        <taxon>Anura</taxon>
        <taxon>Pelobatoidea</taxon>
        <taxon>Pelobatidae</taxon>
        <taxon>Pelobates</taxon>
    </lineage>
</organism>
<dbReference type="Proteomes" id="UP001295444">
    <property type="component" value="Chromosome 08"/>
</dbReference>
<dbReference type="InterPro" id="IPR013766">
    <property type="entry name" value="Thioredoxin_domain"/>
</dbReference>
<dbReference type="GO" id="GO:0051920">
    <property type="term" value="F:peroxiredoxin activity"/>
    <property type="evidence" value="ECO:0007669"/>
    <property type="project" value="InterPro"/>
</dbReference>
<evidence type="ECO:0000256" key="19">
    <source>
        <dbReference type="ARBA" id="ARBA00033065"/>
    </source>
</evidence>
<keyword evidence="23" id="KW-1185">Reference proteome</keyword>
<comment type="catalytic activity">
    <reaction evidence="20">
        <text>1,2-dihexadecanoyl-sn-glycero-3-phosphocholine + H2O = 1-hexadecanoyl-sn-glycero-3-phosphocholine + hexadecanoate + H(+)</text>
        <dbReference type="Rhea" id="RHEA:41223"/>
        <dbReference type="ChEBI" id="CHEBI:7896"/>
        <dbReference type="ChEBI" id="CHEBI:15377"/>
        <dbReference type="ChEBI" id="CHEBI:15378"/>
        <dbReference type="ChEBI" id="CHEBI:72998"/>
        <dbReference type="ChEBI" id="CHEBI:72999"/>
    </reaction>
    <physiologicalReaction direction="left-to-right" evidence="20">
        <dbReference type="Rhea" id="RHEA:41224"/>
    </physiologicalReaction>
</comment>
<evidence type="ECO:0000256" key="6">
    <source>
        <dbReference type="ARBA" id="ARBA00023268"/>
    </source>
</evidence>
<dbReference type="FunFam" id="3.40.30.10:FF:000011">
    <property type="entry name" value="Peroxiredoxin PRX1"/>
    <property type="match status" value="2"/>
</dbReference>
<evidence type="ECO:0000313" key="22">
    <source>
        <dbReference type="EMBL" id="CAH2311846.1"/>
    </source>
</evidence>
<evidence type="ECO:0000256" key="7">
    <source>
        <dbReference type="ARBA" id="ARBA00023284"/>
    </source>
</evidence>
<dbReference type="GO" id="GO:0005739">
    <property type="term" value="C:mitochondrion"/>
    <property type="evidence" value="ECO:0007669"/>
    <property type="project" value="TreeGrafter"/>
</dbReference>
<dbReference type="GO" id="GO:0045454">
    <property type="term" value="P:cell redox homeostasis"/>
    <property type="evidence" value="ECO:0007669"/>
    <property type="project" value="TreeGrafter"/>
</dbReference>
<dbReference type="Gene3D" id="3.30.1020.10">
    <property type="entry name" value="Antioxidant, Horf6, Chain A, domain2"/>
    <property type="match status" value="2"/>
</dbReference>
<evidence type="ECO:0000256" key="4">
    <source>
        <dbReference type="ARBA" id="ARBA00022862"/>
    </source>
</evidence>
<dbReference type="AlphaFoldDB" id="A0AAD1SYA1"/>
<gene>
    <name evidence="22" type="ORF">PECUL_23A056372</name>
</gene>
<comment type="catalytic activity">
    <reaction evidence="1">
        <text>a 1,2-diacyl-sn-glycero-3-phosphocholine + H2O = a 1-acyl-sn-glycero-3-phosphocholine + a fatty acid + H(+)</text>
        <dbReference type="Rhea" id="RHEA:15801"/>
        <dbReference type="ChEBI" id="CHEBI:15377"/>
        <dbReference type="ChEBI" id="CHEBI:15378"/>
        <dbReference type="ChEBI" id="CHEBI:28868"/>
        <dbReference type="ChEBI" id="CHEBI:57643"/>
        <dbReference type="ChEBI" id="CHEBI:58168"/>
        <dbReference type="EC" id="3.1.1.4"/>
    </reaction>
</comment>
<evidence type="ECO:0000256" key="15">
    <source>
        <dbReference type="ARBA" id="ARBA00030018"/>
    </source>
</evidence>
<evidence type="ECO:0000256" key="13">
    <source>
        <dbReference type="ARBA" id="ARBA00026120"/>
    </source>
</evidence>
<sequence>MSCLLLQEKFPDFKAETTKGELSIHEYFGTSWGILLSHPGDFTPVCTTELARMVKLFSEFEKRNVKLIAISLDSKDNSLKWIKDINTFGGYDPNAPLPYPIIADEDRSIAVKLGMVRPGAVSTPGLPLTARHVFVVDPKKILRLILIYPASTGRYFPEILRAIDSLQLTEKYGVSTEADWKGQLKYHKRYTISQKTVVHSAHPTPSAYLTPSTYPYPHYTGNKMIQCNLTKSVRLEELLTNWGVLFSHPRDYTPVCTTELGRAVKLAPEFKKRNVRMIALSIDSVADHLGWSKDINSYNCDEPTETLPFPIIADPKRDLAIMLGMLDPDEKDNEGMPVTARCVYIIGPDKKMKLSILYPATTGRNFDEILRVVDSLQLTATHNVATPVDWKPGDRVMVPPNIPQEEASKIFTCGVFTKELPSGKSYLRYTAQPK</sequence>
<evidence type="ECO:0000256" key="14">
    <source>
        <dbReference type="ARBA" id="ARBA00026214"/>
    </source>
</evidence>
<evidence type="ECO:0000256" key="10">
    <source>
        <dbReference type="ARBA" id="ARBA00024623"/>
    </source>
</evidence>
<dbReference type="Pfam" id="PF10417">
    <property type="entry name" value="1-cysPrx_C"/>
    <property type="match status" value="1"/>
</dbReference>
<evidence type="ECO:0000259" key="21">
    <source>
        <dbReference type="PROSITE" id="PS51352"/>
    </source>
</evidence>
<comment type="catalytic activity">
    <reaction evidence="8">
        <text>1-hexadecanoyl-sn-glycero-3-phosphocholine + hexadecanoyl-CoA = 1,2-dihexadecanoyl-sn-glycero-3-phosphocholine + CoA</text>
        <dbReference type="Rhea" id="RHEA:35983"/>
        <dbReference type="ChEBI" id="CHEBI:57287"/>
        <dbReference type="ChEBI" id="CHEBI:57379"/>
        <dbReference type="ChEBI" id="CHEBI:72998"/>
        <dbReference type="ChEBI" id="CHEBI:72999"/>
    </reaction>
    <physiologicalReaction direction="left-to-right" evidence="8">
        <dbReference type="Rhea" id="RHEA:35984"/>
    </physiologicalReaction>
</comment>
<keyword evidence="3" id="KW-0575">Peroxidase</keyword>
<dbReference type="CDD" id="cd03016">
    <property type="entry name" value="PRX_1cys"/>
    <property type="match status" value="1"/>
</dbReference>
<dbReference type="InterPro" id="IPR000866">
    <property type="entry name" value="AhpC/TSA"/>
</dbReference>
<evidence type="ECO:0000256" key="16">
    <source>
        <dbReference type="ARBA" id="ARBA00031084"/>
    </source>
</evidence>
<dbReference type="EC" id="2.3.1.23" evidence="13"/>
<evidence type="ECO:0000256" key="5">
    <source>
        <dbReference type="ARBA" id="ARBA00023002"/>
    </source>
</evidence>
<evidence type="ECO:0000256" key="18">
    <source>
        <dbReference type="ARBA" id="ARBA00032330"/>
    </source>
</evidence>
<dbReference type="GO" id="GO:0004623">
    <property type="term" value="F:phospholipase A2 activity"/>
    <property type="evidence" value="ECO:0007669"/>
    <property type="project" value="UniProtKB-EC"/>
</dbReference>
<dbReference type="InterPro" id="IPR045020">
    <property type="entry name" value="PRX_1cys"/>
</dbReference>
<evidence type="ECO:0000256" key="1">
    <source>
        <dbReference type="ARBA" id="ARBA00001604"/>
    </source>
</evidence>
<dbReference type="SUPFAM" id="SSF52833">
    <property type="entry name" value="Thioredoxin-like"/>
    <property type="match status" value="2"/>
</dbReference>
<evidence type="ECO:0000256" key="12">
    <source>
        <dbReference type="ARBA" id="ARBA00026115"/>
    </source>
</evidence>
<keyword evidence="4" id="KW-0049">Antioxidant</keyword>
<dbReference type="EMBL" id="OW240919">
    <property type="protein sequence ID" value="CAH2311846.1"/>
    <property type="molecule type" value="Genomic_DNA"/>
</dbReference>
<keyword evidence="7" id="KW-0676">Redox-active center</keyword>
<evidence type="ECO:0000256" key="8">
    <source>
        <dbReference type="ARBA" id="ARBA00024460"/>
    </source>
</evidence>
<dbReference type="EC" id="3.1.1.4" evidence="2"/>
<evidence type="ECO:0000256" key="3">
    <source>
        <dbReference type="ARBA" id="ARBA00022559"/>
    </source>
</evidence>
<proteinExistence type="inferred from homology"/>
<dbReference type="PANTHER" id="PTHR43503:SF4">
    <property type="entry name" value="PEROXIREDOXIN-6"/>
    <property type="match status" value="1"/>
</dbReference>
<dbReference type="InterPro" id="IPR019479">
    <property type="entry name" value="Peroxiredoxin_C"/>
</dbReference>
<evidence type="ECO:0000313" key="23">
    <source>
        <dbReference type="Proteomes" id="UP001295444"/>
    </source>
</evidence>
<reference evidence="22" key="1">
    <citation type="submission" date="2022-03" db="EMBL/GenBank/DDBJ databases">
        <authorList>
            <person name="Alioto T."/>
            <person name="Alioto T."/>
            <person name="Gomez Garrido J."/>
        </authorList>
    </citation>
    <scope>NUCLEOTIDE SEQUENCE</scope>
</reference>
<name>A0AAD1SYA1_PELCU</name>
<dbReference type="Gene3D" id="3.40.30.10">
    <property type="entry name" value="Glutaredoxin"/>
    <property type="match status" value="2"/>
</dbReference>
<evidence type="ECO:0000256" key="9">
    <source>
        <dbReference type="ARBA" id="ARBA00024523"/>
    </source>
</evidence>
<evidence type="ECO:0000256" key="20">
    <source>
        <dbReference type="ARBA" id="ARBA00048227"/>
    </source>
</evidence>
<dbReference type="Pfam" id="PF00578">
    <property type="entry name" value="AhpC-TSA"/>
    <property type="match status" value="2"/>
</dbReference>
<dbReference type="GO" id="GO:0005829">
    <property type="term" value="C:cytosol"/>
    <property type="evidence" value="ECO:0007669"/>
    <property type="project" value="TreeGrafter"/>
</dbReference>
<dbReference type="PANTHER" id="PTHR43503">
    <property type="entry name" value="MCG48959-RELATED"/>
    <property type="match status" value="1"/>
</dbReference>